<protein>
    <submittedName>
        <fullName evidence="11">Na(+)/H(+) antiporter 1</fullName>
    </submittedName>
</protein>
<evidence type="ECO:0000256" key="7">
    <source>
        <dbReference type="ARBA" id="ARBA00023065"/>
    </source>
</evidence>
<feature type="transmembrane region" description="Helical" evidence="9">
    <location>
        <begin position="281"/>
        <end position="302"/>
    </location>
</feature>
<evidence type="ECO:0000256" key="9">
    <source>
        <dbReference type="SAM" id="Phobius"/>
    </source>
</evidence>
<evidence type="ECO:0000256" key="3">
    <source>
        <dbReference type="ARBA" id="ARBA00022449"/>
    </source>
</evidence>
<feature type="transmembrane region" description="Helical" evidence="9">
    <location>
        <begin position="197"/>
        <end position="215"/>
    </location>
</feature>
<dbReference type="PANTHER" id="PTHR32507:SF8">
    <property type="entry name" value="CNH1P"/>
    <property type="match status" value="1"/>
</dbReference>
<keyword evidence="8 9" id="KW-0472">Membrane</keyword>
<feature type="transmembrane region" description="Helical" evidence="9">
    <location>
        <begin position="6"/>
        <end position="23"/>
    </location>
</feature>
<feature type="transmembrane region" description="Helical" evidence="9">
    <location>
        <begin position="308"/>
        <end position="331"/>
    </location>
</feature>
<dbReference type="GO" id="GO:0005886">
    <property type="term" value="C:plasma membrane"/>
    <property type="evidence" value="ECO:0007669"/>
    <property type="project" value="UniProtKB-SubCell"/>
</dbReference>
<keyword evidence="4" id="KW-1003">Cell membrane</keyword>
<dbReference type="PANTHER" id="PTHR32507">
    <property type="entry name" value="NA(+)/H(+) ANTIPORTER 1"/>
    <property type="match status" value="1"/>
</dbReference>
<feature type="transmembrane region" description="Helical" evidence="9">
    <location>
        <begin position="343"/>
        <end position="360"/>
    </location>
</feature>
<name>A0A212KM16_9PROT</name>
<evidence type="ECO:0000259" key="10">
    <source>
        <dbReference type="Pfam" id="PF00999"/>
    </source>
</evidence>
<accession>A0A212KM16</accession>
<feature type="transmembrane region" description="Helical" evidence="9">
    <location>
        <begin position="227"/>
        <end position="246"/>
    </location>
</feature>
<keyword evidence="7" id="KW-0406">Ion transport</keyword>
<evidence type="ECO:0000256" key="1">
    <source>
        <dbReference type="ARBA" id="ARBA00004651"/>
    </source>
</evidence>
<evidence type="ECO:0000256" key="6">
    <source>
        <dbReference type="ARBA" id="ARBA00022989"/>
    </source>
</evidence>
<gene>
    <name evidence="11" type="primary">SOD</name>
    <name evidence="11" type="ORF">KL86APRO_30244</name>
</gene>
<dbReference type="EMBL" id="FLUO01000003">
    <property type="protein sequence ID" value="SBW12753.1"/>
    <property type="molecule type" value="Genomic_DNA"/>
</dbReference>
<keyword evidence="3" id="KW-0050">Antiport</keyword>
<keyword evidence="6 9" id="KW-1133">Transmembrane helix</keyword>
<reference evidence="11" key="1">
    <citation type="submission" date="2016-04" db="EMBL/GenBank/DDBJ databases">
        <authorList>
            <person name="Evans L.H."/>
            <person name="Alamgir A."/>
            <person name="Owens N."/>
            <person name="Weber N.D."/>
            <person name="Virtaneva K."/>
            <person name="Barbian K."/>
            <person name="Babar A."/>
            <person name="Rosenke K."/>
        </authorList>
    </citation>
    <scope>NUCLEOTIDE SEQUENCE</scope>
    <source>
        <strain evidence="11">86</strain>
    </source>
</reference>
<dbReference type="Gene3D" id="1.20.1530.20">
    <property type="match status" value="1"/>
</dbReference>
<dbReference type="InterPro" id="IPR006153">
    <property type="entry name" value="Cation/H_exchanger_TM"/>
</dbReference>
<feature type="transmembrane region" description="Helical" evidence="9">
    <location>
        <begin position="252"/>
        <end position="269"/>
    </location>
</feature>
<evidence type="ECO:0000313" key="11">
    <source>
        <dbReference type="EMBL" id="SBW12753.1"/>
    </source>
</evidence>
<feature type="transmembrane region" description="Helical" evidence="9">
    <location>
        <begin position="30"/>
        <end position="49"/>
    </location>
</feature>
<sequence>MQGTWFFVFVFAVGALIFAFALFSRPIKAFVSPALPILMVGAGLGAAFPRPRDELLGTLEILSWIAVGFGVVGIALRFELADLRRLWRPAAAITLAAMAGMWAIASASLWGLFGLPPLTALLLGAVVTPTDPVVASSIVTGPFAERRIPARLRNLLSLESGTNDGLAFAFVFLPLLLIEHGAAGWGEWLGKTVLWETGVAAVTGLAAGIAGGMLARCAFARGGAPGATLLLLALAFTVAVLGLMKAFRTDSIWAAFVAALALAALLPEARREVANELQEGLVYATMVPALLVFGMALPWRAWAEMPPAAVAVAAAVPVLRRLPVILALDRLGGVAAFRHRRDAWVYGWFGPVGLSAVYYATIASRRLGADEIWPVASLLVAASIVVHGATAAAATRWYARARHAGDARDGGDAKTETM</sequence>
<feature type="transmembrane region" description="Helical" evidence="9">
    <location>
        <begin position="119"/>
        <end position="144"/>
    </location>
</feature>
<feature type="transmembrane region" description="Helical" evidence="9">
    <location>
        <begin position="90"/>
        <end position="113"/>
    </location>
</feature>
<dbReference type="InterPro" id="IPR038770">
    <property type="entry name" value="Na+/solute_symporter_sf"/>
</dbReference>
<evidence type="ECO:0000256" key="8">
    <source>
        <dbReference type="ARBA" id="ARBA00023136"/>
    </source>
</evidence>
<keyword evidence="2" id="KW-0813">Transport</keyword>
<feature type="transmembrane region" description="Helical" evidence="9">
    <location>
        <begin position="61"/>
        <end position="78"/>
    </location>
</feature>
<dbReference type="AlphaFoldDB" id="A0A212KM16"/>
<organism evidence="11">
    <name type="scientific">uncultured Alphaproteobacteria bacterium</name>
    <dbReference type="NCBI Taxonomy" id="91750"/>
    <lineage>
        <taxon>Bacteria</taxon>
        <taxon>Pseudomonadati</taxon>
        <taxon>Pseudomonadota</taxon>
        <taxon>Alphaproteobacteria</taxon>
        <taxon>environmental samples</taxon>
    </lineage>
</organism>
<evidence type="ECO:0000256" key="4">
    <source>
        <dbReference type="ARBA" id="ARBA00022475"/>
    </source>
</evidence>
<proteinExistence type="predicted"/>
<keyword evidence="5 9" id="KW-0812">Transmembrane</keyword>
<comment type="subcellular location">
    <subcellularLocation>
        <location evidence="1">Cell membrane</location>
        <topology evidence="1">Multi-pass membrane protein</topology>
    </subcellularLocation>
</comment>
<feature type="transmembrane region" description="Helical" evidence="9">
    <location>
        <begin position="165"/>
        <end position="185"/>
    </location>
</feature>
<dbReference type="GO" id="GO:1902600">
    <property type="term" value="P:proton transmembrane transport"/>
    <property type="evidence" value="ECO:0007669"/>
    <property type="project" value="InterPro"/>
</dbReference>
<feature type="transmembrane region" description="Helical" evidence="9">
    <location>
        <begin position="372"/>
        <end position="394"/>
    </location>
</feature>
<dbReference type="GO" id="GO:0015297">
    <property type="term" value="F:antiporter activity"/>
    <property type="evidence" value="ECO:0007669"/>
    <property type="project" value="UniProtKB-KW"/>
</dbReference>
<dbReference type="Pfam" id="PF00999">
    <property type="entry name" value="Na_H_Exchanger"/>
    <property type="match status" value="1"/>
</dbReference>
<feature type="domain" description="Cation/H+ exchanger transmembrane" evidence="10">
    <location>
        <begin position="16"/>
        <end position="395"/>
    </location>
</feature>
<evidence type="ECO:0000256" key="5">
    <source>
        <dbReference type="ARBA" id="ARBA00022692"/>
    </source>
</evidence>
<evidence type="ECO:0000256" key="2">
    <source>
        <dbReference type="ARBA" id="ARBA00022448"/>
    </source>
</evidence>